<gene>
    <name evidence="2" type="ORF">ATK36_2575</name>
</gene>
<feature type="region of interest" description="Disordered" evidence="1">
    <location>
        <begin position="155"/>
        <end position="235"/>
    </location>
</feature>
<feature type="compositionally biased region" description="Polar residues" evidence="1">
    <location>
        <begin position="189"/>
        <end position="201"/>
    </location>
</feature>
<reference evidence="2 3" key="1">
    <citation type="submission" date="2017-10" db="EMBL/GenBank/DDBJ databases">
        <title>Sequencing the genomes of 1000 actinobacteria strains.</title>
        <authorList>
            <person name="Klenk H.-P."/>
        </authorList>
    </citation>
    <scope>NUCLEOTIDE SEQUENCE [LARGE SCALE GENOMIC DNA]</scope>
    <source>
        <strain evidence="2 3">DSM 46092</strain>
    </source>
</reference>
<proteinExistence type="predicted"/>
<evidence type="ECO:0000256" key="1">
    <source>
        <dbReference type="SAM" id="MobiDB-lite"/>
    </source>
</evidence>
<feature type="compositionally biased region" description="Low complexity" evidence="1">
    <location>
        <begin position="14"/>
        <end position="27"/>
    </location>
</feature>
<protein>
    <submittedName>
        <fullName evidence="2">Uncharacterized protein</fullName>
    </submittedName>
</protein>
<feature type="compositionally biased region" description="Basic and acidic residues" evidence="1">
    <location>
        <begin position="155"/>
        <end position="173"/>
    </location>
</feature>
<name>A0A2A9FAK5_9PSEU</name>
<feature type="region of interest" description="Disordered" evidence="1">
    <location>
        <begin position="1"/>
        <end position="102"/>
    </location>
</feature>
<sequence length="235" mass="25654">MGRTGDRRGQLKIGTTGNTRGQTGRCRSTGRTGWDIDRQSTARRSTRPRGPASGKHGGGPDTTGRNRDRTGSAAGSVIGRRHRGSATGPTHQPTSEAGRWVGDGAGCAMRPIRLRNAAWRGAMREVQLHMIRRSLIRHDLSIPMAATLDCRRRVMPPHDDITSDLKSRKDTRARQKRSGASNRICPRATTKSPCSRGQRSTQRAHLRARATWSTSRPTAHPAPSPCRCPADGCRT</sequence>
<dbReference type="Proteomes" id="UP000243542">
    <property type="component" value="Unassembled WGS sequence"/>
</dbReference>
<accession>A0A2A9FAK5</accession>
<dbReference type="EMBL" id="PDJK01000002">
    <property type="protein sequence ID" value="PFG47530.1"/>
    <property type="molecule type" value="Genomic_DNA"/>
</dbReference>
<keyword evidence="3" id="KW-1185">Reference proteome</keyword>
<evidence type="ECO:0000313" key="2">
    <source>
        <dbReference type="EMBL" id="PFG47530.1"/>
    </source>
</evidence>
<dbReference type="AlphaFoldDB" id="A0A2A9FAK5"/>
<comment type="caution">
    <text evidence="2">The sequence shown here is derived from an EMBL/GenBank/DDBJ whole genome shotgun (WGS) entry which is preliminary data.</text>
</comment>
<organism evidence="2 3">
    <name type="scientific">Amycolatopsis sulphurea</name>
    <dbReference type="NCBI Taxonomy" id="76022"/>
    <lineage>
        <taxon>Bacteria</taxon>
        <taxon>Bacillati</taxon>
        <taxon>Actinomycetota</taxon>
        <taxon>Actinomycetes</taxon>
        <taxon>Pseudonocardiales</taxon>
        <taxon>Pseudonocardiaceae</taxon>
        <taxon>Amycolatopsis</taxon>
    </lineage>
</organism>
<evidence type="ECO:0000313" key="3">
    <source>
        <dbReference type="Proteomes" id="UP000243542"/>
    </source>
</evidence>